<accession>A0A8H4QS42</accession>
<evidence type="ECO:0000313" key="3">
    <source>
        <dbReference type="Proteomes" id="UP000521872"/>
    </source>
</evidence>
<organism evidence="2 3">
    <name type="scientific">Agrocybe pediades</name>
    <dbReference type="NCBI Taxonomy" id="84607"/>
    <lineage>
        <taxon>Eukaryota</taxon>
        <taxon>Fungi</taxon>
        <taxon>Dikarya</taxon>
        <taxon>Basidiomycota</taxon>
        <taxon>Agaricomycotina</taxon>
        <taxon>Agaricomycetes</taxon>
        <taxon>Agaricomycetidae</taxon>
        <taxon>Agaricales</taxon>
        <taxon>Agaricineae</taxon>
        <taxon>Strophariaceae</taxon>
        <taxon>Agrocybe</taxon>
    </lineage>
</organism>
<keyword evidence="1" id="KW-0472">Membrane</keyword>
<dbReference type="EMBL" id="JAACJL010000032">
    <property type="protein sequence ID" value="KAF4615954.1"/>
    <property type="molecule type" value="Genomic_DNA"/>
</dbReference>
<keyword evidence="1" id="KW-1133">Transmembrane helix</keyword>
<proteinExistence type="predicted"/>
<dbReference type="Proteomes" id="UP000521872">
    <property type="component" value="Unassembled WGS sequence"/>
</dbReference>
<dbReference type="AlphaFoldDB" id="A0A8H4QS42"/>
<evidence type="ECO:0000313" key="2">
    <source>
        <dbReference type="EMBL" id="KAF4615954.1"/>
    </source>
</evidence>
<sequence length="256" mass="28851">MQNMILPVRALSFKRMDEKNWVVLTEDTKDTWKQRQRLSTSLLVVLLATLIIILISLPMSWLGGSCFWPLNLCSILQPLVKYNDSGTAAIHLIESEGLWQGLKGGEHCLRYATREYTARLSAIESISREGMMRLCRETPVEIHGKVMYTDFCQDLGFGRGVWGFWSVDFDEPECETRWGEFIDLGCVLGLDSSHSLRIESRLENLQPGSNWQVMCATTPADVHGHHYGGAVECFHSPSSGTHGIWDLPDVSCDNVD</sequence>
<keyword evidence="1" id="KW-0812">Transmembrane</keyword>
<gene>
    <name evidence="2" type="ORF">D9613_011257</name>
</gene>
<evidence type="ECO:0000256" key="1">
    <source>
        <dbReference type="SAM" id="Phobius"/>
    </source>
</evidence>
<feature type="transmembrane region" description="Helical" evidence="1">
    <location>
        <begin position="42"/>
        <end position="63"/>
    </location>
</feature>
<name>A0A8H4QS42_9AGAR</name>
<reference evidence="2 3" key="1">
    <citation type="submission" date="2019-12" db="EMBL/GenBank/DDBJ databases">
        <authorList>
            <person name="Floudas D."/>
            <person name="Bentzer J."/>
            <person name="Ahren D."/>
            <person name="Johansson T."/>
            <person name="Persson P."/>
            <person name="Tunlid A."/>
        </authorList>
    </citation>
    <scope>NUCLEOTIDE SEQUENCE [LARGE SCALE GENOMIC DNA]</scope>
    <source>
        <strain evidence="2 3">CBS 102.39</strain>
    </source>
</reference>
<keyword evidence="3" id="KW-1185">Reference proteome</keyword>
<protein>
    <submittedName>
        <fullName evidence="2">Uncharacterized protein</fullName>
    </submittedName>
</protein>
<comment type="caution">
    <text evidence="2">The sequence shown here is derived from an EMBL/GenBank/DDBJ whole genome shotgun (WGS) entry which is preliminary data.</text>
</comment>